<gene>
    <name evidence="2" type="ORF">CA12_16510</name>
</gene>
<keyword evidence="1" id="KW-0472">Membrane</keyword>
<accession>A0A517P863</accession>
<dbReference type="Proteomes" id="UP000318741">
    <property type="component" value="Chromosome"/>
</dbReference>
<evidence type="ECO:0000313" key="2">
    <source>
        <dbReference type="EMBL" id="QDT15566.1"/>
    </source>
</evidence>
<organism evidence="2 3">
    <name type="scientific">Alienimonas californiensis</name>
    <dbReference type="NCBI Taxonomy" id="2527989"/>
    <lineage>
        <taxon>Bacteria</taxon>
        <taxon>Pseudomonadati</taxon>
        <taxon>Planctomycetota</taxon>
        <taxon>Planctomycetia</taxon>
        <taxon>Planctomycetales</taxon>
        <taxon>Planctomycetaceae</taxon>
        <taxon>Alienimonas</taxon>
    </lineage>
</organism>
<feature type="transmembrane region" description="Helical" evidence="1">
    <location>
        <begin position="16"/>
        <end position="38"/>
    </location>
</feature>
<keyword evidence="1" id="KW-0812">Transmembrane</keyword>
<name>A0A517P863_9PLAN</name>
<dbReference type="EMBL" id="CP036265">
    <property type="protein sequence ID" value="QDT15566.1"/>
    <property type="molecule type" value="Genomic_DNA"/>
</dbReference>
<sequence length="214" mass="23141">MPGFTLSDAAAVRLDAVSFFLAGFLLVAAVVMGCWNLLRQDFPRLPRLSYKRALAATALWGLVFLLALTMISGARELMTPGAWERAGWTYELTEPDRPSPDAARDRRRAGLAALYAAWRDRGTELPAEVLTIPGRAPRTYRLIEGRTAEDAGAVLAFEPDLFTADDGGAEPFVLFVGGAVHQLPRDVLETLLGEPEANAADPAFPLAADEETAE</sequence>
<dbReference type="KEGG" id="acaf:CA12_16510"/>
<keyword evidence="3" id="KW-1185">Reference proteome</keyword>
<proteinExistence type="predicted"/>
<reference evidence="2 3" key="1">
    <citation type="submission" date="2019-02" db="EMBL/GenBank/DDBJ databases">
        <title>Deep-cultivation of Planctomycetes and their phenomic and genomic characterization uncovers novel biology.</title>
        <authorList>
            <person name="Wiegand S."/>
            <person name="Jogler M."/>
            <person name="Boedeker C."/>
            <person name="Pinto D."/>
            <person name="Vollmers J."/>
            <person name="Rivas-Marin E."/>
            <person name="Kohn T."/>
            <person name="Peeters S.H."/>
            <person name="Heuer A."/>
            <person name="Rast P."/>
            <person name="Oberbeckmann S."/>
            <person name="Bunk B."/>
            <person name="Jeske O."/>
            <person name="Meyerdierks A."/>
            <person name="Storesund J.E."/>
            <person name="Kallscheuer N."/>
            <person name="Luecker S."/>
            <person name="Lage O.M."/>
            <person name="Pohl T."/>
            <person name="Merkel B.J."/>
            <person name="Hornburger P."/>
            <person name="Mueller R.-W."/>
            <person name="Bruemmer F."/>
            <person name="Labrenz M."/>
            <person name="Spormann A.M."/>
            <person name="Op den Camp H."/>
            <person name="Overmann J."/>
            <person name="Amann R."/>
            <person name="Jetten M.S.M."/>
            <person name="Mascher T."/>
            <person name="Medema M.H."/>
            <person name="Devos D.P."/>
            <person name="Kaster A.-K."/>
            <person name="Ovreas L."/>
            <person name="Rohde M."/>
            <person name="Galperin M.Y."/>
            <person name="Jogler C."/>
        </authorList>
    </citation>
    <scope>NUCLEOTIDE SEQUENCE [LARGE SCALE GENOMIC DNA]</scope>
    <source>
        <strain evidence="2 3">CA12</strain>
    </source>
</reference>
<feature type="transmembrane region" description="Helical" evidence="1">
    <location>
        <begin position="50"/>
        <end position="71"/>
    </location>
</feature>
<dbReference type="AlphaFoldDB" id="A0A517P863"/>
<protein>
    <submittedName>
        <fullName evidence="2">Uncharacterized protein</fullName>
    </submittedName>
</protein>
<evidence type="ECO:0000256" key="1">
    <source>
        <dbReference type="SAM" id="Phobius"/>
    </source>
</evidence>
<evidence type="ECO:0000313" key="3">
    <source>
        <dbReference type="Proteomes" id="UP000318741"/>
    </source>
</evidence>
<keyword evidence="1" id="KW-1133">Transmembrane helix</keyword>